<name>A0AAQ3AZN3_9VIBR</name>
<comment type="subcellular location">
    <subcellularLocation>
        <location evidence="1">Cell inner membrane</location>
    </subcellularLocation>
</comment>
<organism evidence="3 4">
    <name type="scientific">Vibrio campbellii</name>
    <dbReference type="NCBI Taxonomy" id="680"/>
    <lineage>
        <taxon>Bacteria</taxon>
        <taxon>Pseudomonadati</taxon>
        <taxon>Pseudomonadota</taxon>
        <taxon>Gammaproteobacteria</taxon>
        <taxon>Vibrionales</taxon>
        <taxon>Vibrionaceae</taxon>
        <taxon>Vibrio</taxon>
    </lineage>
</organism>
<feature type="transmembrane region" description="Helical" evidence="2">
    <location>
        <begin position="6"/>
        <end position="26"/>
    </location>
</feature>
<evidence type="ECO:0000256" key="2">
    <source>
        <dbReference type="SAM" id="Phobius"/>
    </source>
</evidence>
<dbReference type="SUPFAM" id="SSF103190">
    <property type="entry name" value="Sensory domain-like"/>
    <property type="match status" value="1"/>
</dbReference>
<dbReference type="GO" id="GO:0005886">
    <property type="term" value="C:plasma membrane"/>
    <property type="evidence" value="ECO:0007669"/>
    <property type="project" value="UniProtKB-SubCell"/>
</dbReference>
<keyword evidence="2" id="KW-1133">Transmembrane helix</keyword>
<dbReference type="RefSeq" id="WP_274290300.1">
    <property type="nucleotide sequence ID" value="NZ_CP117988.1"/>
</dbReference>
<sequence>MMKNKIVFGVFLVIVTVLGLAIYIICECKEKEQNKLITLLSESNSKALTNNYKYAISSYEKLLNTVAENVSSPLAGDKFEANTSFLISSAYSLKNRYNILDVAIISDDGVVYSSDEMVLDWNAKALRRPYFVEVVEKGCPFYQSKLYRSVHTGKMVLTLAVPVHFNEDVVGMVLFDISGTSLLSDVEREFVLTDEHGIVFAVDPVNARWLNRDIYEIRSQYRGLSATDKEPLIYQNEFSENFAVTKSRLFDGNYLFTIIPLDNMLSKQYLKSVCVFFFVFFAVFIGFSTLFYAIKNKYATN</sequence>
<protein>
    <submittedName>
        <fullName evidence="3">PDC sensor domain-containing protein</fullName>
    </submittedName>
</protein>
<keyword evidence="2" id="KW-0812">Transmembrane</keyword>
<accession>A0AAQ3AZN3</accession>
<reference evidence="3" key="1">
    <citation type="submission" date="2023-02" db="EMBL/GenBank/DDBJ databases">
        <title>Isolation, identification, and genome analysis of Vibrio campbellii in the Penaeus vannamei larvae stage.</title>
        <authorList>
            <person name="Huang T."/>
            <person name="Zhang B."/>
        </authorList>
    </citation>
    <scope>NUCLEOTIDE SEQUENCE</scope>
    <source>
        <strain evidence="3">20220413_1</strain>
    </source>
</reference>
<evidence type="ECO:0000313" key="4">
    <source>
        <dbReference type="Proteomes" id="UP001219537"/>
    </source>
</evidence>
<feature type="transmembrane region" description="Helical" evidence="2">
    <location>
        <begin position="273"/>
        <end position="294"/>
    </location>
</feature>
<dbReference type="InterPro" id="IPR029151">
    <property type="entry name" value="Sensor-like_sf"/>
</dbReference>
<evidence type="ECO:0000256" key="1">
    <source>
        <dbReference type="ARBA" id="ARBA00004533"/>
    </source>
</evidence>
<dbReference type="AlphaFoldDB" id="A0AAQ3AZN3"/>
<dbReference type="Gene3D" id="3.30.450.20">
    <property type="entry name" value="PAS domain"/>
    <property type="match status" value="1"/>
</dbReference>
<gene>
    <name evidence="3" type="ORF">PUN50_10025</name>
</gene>
<dbReference type="EMBL" id="CP117988">
    <property type="protein sequence ID" value="WDG07086.1"/>
    <property type="molecule type" value="Genomic_DNA"/>
</dbReference>
<evidence type="ECO:0000313" key="3">
    <source>
        <dbReference type="EMBL" id="WDG07086.1"/>
    </source>
</evidence>
<dbReference type="CDD" id="cd18773">
    <property type="entry name" value="PDC1_HK_sensor"/>
    <property type="match status" value="1"/>
</dbReference>
<dbReference type="Proteomes" id="UP001219537">
    <property type="component" value="Chromosome 1"/>
</dbReference>
<keyword evidence="2" id="KW-0472">Membrane</keyword>
<proteinExistence type="predicted"/>